<comment type="caution">
    <text evidence="2">The sequence shown here is derived from an EMBL/GenBank/DDBJ whole genome shotgun (WGS) entry which is preliminary data.</text>
</comment>
<gene>
    <name evidence="2" type="ORF">IWQ62_003644</name>
</gene>
<dbReference type="OrthoDB" id="5722788at2759"/>
<dbReference type="AlphaFoldDB" id="A0A9W8E6V8"/>
<organism evidence="2 3">
    <name type="scientific">Dispira parvispora</name>
    <dbReference type="NCBI Taxonomy" id="1520584"/>
    <lineage>
        <taxon>Eukaryota</taxon>
        <taxon>Fungi</taxon>
        <taxon>Fungi incertae sedis</taxon>
        <taxon>Zoopagomycota</taxon>
        <taxon>Kickxellomycotina</taxon>
        <taxon>Dimargaritomycetes</taxon>
        <taxon>Dimargaritales</taxon>
        <taxon>Dimargaritaceae</taxon>
        <taxon>Dispira</taxon>
    </lineage>
</organism>
<evidence type="ECO:0000256" key="1">
    <source>
        <dbReference type="SAM" id="SignalP"/>
    </source>
</evidence>
<accession>A0A9W8E6V8</accession>
<proteinExistence type="predicted"/>
<evidence type="ECO:0000313" key="2">
    <source>
        <dbReference type="EMBL" id="KAJ1962091.1"/>
    </source>
</evidence>
<reference evidence="2" key="1">
    <citation type="submission" date="2022-07" db="EMBL/GenBank/DDBJ databases">
        <title>Phylogenomic reconstructions and comparative analyses of Kickxellomycotina fungi.</title>
        <authorList>
            <person name="Reynolds N.K."/>
            <person name="Stajich J.E."/>
            <person name="Barry K."/>
            <person name="Grigoriev I.V."/>
            <person name="Crous P."/>
            <person name="Smith M.E."/>
        </authorList>
    </citation>
    <scope>NUCLEOTIDE SEQUENCE</scope>
    <source>
        <strain evidence="2">RSA 1196</strain>
    </source>
</reference>
<sequence length="280" mass="31432">MKFTTLLTVWAAVSSGVLASPTVSMVANPADSMEQPASVSRTRSLSDTLHNVMDSVIPGNRYSDVHMEKKVGRLLSDDLTNVRDSLSQVWKLVVPHAFDDYLHELLDNGPHHAKSDGSNVKSDIPVLERDSLVEAVRFYNQNFDEVVLDSSMAKLYKDLYNAYKDGEKNSIEAMVYFLGQCDTACQNMFVPQEKIFQHATRLLAHSDVQMSSLRLWMLGFHVLPHLAKIARVKGQLEVFTKMLRGSPLVRGYKFDAKAKVPGDVKELEKVFDAKFLQAIL</sequence>
<feature type="signal peptide" evidence="1">
    <location>
        <begin position="1"/>
        <end position="19"/>
    </location>
</feature>
<evidence type="ECO:0000313" key="3">
    <source>
        <dbReference type="Proteomes" id="UP001150925"/>
    </source>
</evidence>
<dbReference type="EMBL" id="JANBPY010001018">
    <property type="protein sequence ID" value="KAJ1962091.1"/>
    <property type="molecule type" value="Genomic_DNA"/>
</dbReference>
<keyword evidence="3" id="KW-1185">Reference proteome</keyword>
<name>A0A9W8E6V8_9FUNG</name>
<protein>
    <submittedName>
        <fullName evidence="2">Uncharacterized protein</fullName>
    </submittedName>
</protein>
<feature type="chain" id="PRO_5040733509" evidence="1">
    <location>
        <begin position="20"/>
        <end position="280"/>
    </location>
</feature>
<keyword evidence="1" id="KW-0732">Signal</keyword>
<dbReference type="Proteomes" id="UP001150925">
    <property type="component" value="Unassembled WGS sequence"/>
</dbReference>